<feature type="compositionally biased region" description="Low complexity" evidence="1">
    <location>
        <begin position="166"/>
        <end position="194"/>
    </location>
</feature>
<dbReference type="Proteomes" id="UP001160130">
    <property type="component" value="Unassembled WGS sequence"/>
</dbReference>
<sequence length="201" mass="21533">MAQLTAQSRYDEMIKQFISPTLRGQGWVGSGGRYRRACSGVTERLKFQKSRFSSRQSVQFRVNASRKSAGGAVIGAAVLGNPWWTMAIDPDFDPEAEVDSVLSSITGWGQGAADEAVVIDCARVADEAAFWRLYLESANLDGASVFGRDLDTLRDALLGVARAGLASAPSNSSTPNSSSRSVMAFSMSSARRSSPPQTRVS</sequence>
<evidence type="ECO:0000313" key="3">
    <source>
        <dbReference type="Proteomes" id="UP001160130"/>
    </source>
</evidence>
<evidence type="ECO:0000313" key="2">
    <source>
        <dbReference type="EMBL" id="MDH6194858.1"/>
    </source>
</evidence>
<name>A0ABT6KVW7_9MYCO</name>
<dbReference type="InterPro" id="IPR035905">
    <property type="entry name" value="Barstar-like_sf"/>
</dbReference>
<comment type="caution">
    <text evidence="2">The sequence shown here is derived from an EMBL/GenBank/DDBJ whole genome shotgun (WGS) entry which is preliminary data.</text>
</comment>
<keyword evidence="3" id="KW-1185">Reference proteome</keyword>
<organism evidence="2 3">
    <name type="scientific">Mycolicibacterium frederiksbergense</name>
    <dbReference type="NCBI Taxonomy" id="117567"/>
    <lineage>
        <taxon>Bacteria</taxon>
        <taxon>Bacillati</taxon>
        <taxon>Actinomycetota</taxon>
        <taxon>Actinomycetes</taxon>
        <taxon>Mycobacteriales</taxon>
        <taxon>Mycobacteriaceae</taxon>
        <taxon>Mycolicibacterium</taxon>
    </lineage>
</organism>
<gene>
    <name evidence="2" type="ORF">M2272_001487</name>
</gene>
<feature type="region of interest" description="Disordered" evidence="1">
    <location>
        <begin position="166"/>
        <end position="201"/>
    </location>
</feature>
<reference evidence="2 3" key="1">
    <citation type="submission" date="2023-04" db="EMBL/GenBank/DDBJ databases">
        <title>Forest soil microbial communities from Buena Vista Peninsula, Colon Province, Panama.</title>
        <authorList>
            <person name="Bouskill N."/>
        </authorList>
    </citation>
    <scope>NUCLEOTIDE SEQUENCE [LARGE SCALE GENOMIC DNA]</scope>
    <source>
        <strain evidence="2 3">AC80</strain>
    </source>
</reference>
<evidence type="ECO:0000256" key="1">
    <source>
        <dbReference type="SAM" id="MobiDB-lite"/>
    </source>
</evidence>
<protein>
    <submittedName>
        <fullName evidence="2">Uncharacterized protein</fullName>
    </submittedName>
</protein>
<dbReference type="RefSeq" id="WP_280831507.1">
    <property type="nucleotide sequence ID" value="NZ_JARXVE010000002.1"/>
</dbReference>
<dbReference type="InterPro" id="IPR025412">
    <property type="entry name" value="DUF4304"/>
</dbReference>
<dbReference type="SUPFAM" id="SSF52038">
    <property type="entry name" value="Barstar-related"/>
    <property type="match status" value="1"/>
</dbReference>
<dbReference type="EMBL" id="JARXVE010000002">
    <property type="protein sequence ID" value="MDH6194858.1"/>
    <property type="molecule type" value="Genomic_DNA"/>
</dbReference>
<accession>A0ABT6KVW7</accession>
<proteinExistence type="predicted"/>
<dbReference type="Pfam" id="PF14137">
    <property type="entry name" value="DUF4304"/>
    <property type="match status" value="1"/>
</dbReference>